<feature type="region of interest" description="Disordered" evidence="1">
    <location>
        <begin position="41"/>
        <end position="61"/>
    </location>
</feature>
<proteinExistence type="predicted"/>
<dbReference type="EMBL" id="BJZV01000001">
    <property type="protein sequence ID" value="GEP08376.1"/>
    <property type="molecule type" value="Genomic_DNA"/>
</dbReference>
<name>A0A512JEK1_9HYPH</name>
<accession>A0A512JEK1</accession>
<evidence type="ECO:0000313" key="3">
    <source>
        <dbReference type="Proteomes" id="UP000321750"/>
    </source>
</evidence>
<dbReference type="AlphaFoldDB" id="A0A512JEK1"/>
<keyword evidence="3" id="KW-1185">Reference proteome</keyword>
<evidence type="ECO:0000313" key="2">
    <source>
        <dbReference type="EMBL" id="GEP08376.1"/>
    </source>
</evidence>
<evidence type="ECO:0000256" key="1">
    <source>
        <dbReference type="SAM" id="MobiDB-lite"/>
    </source>
</evidence>
<dbReference type="Proteomes" id="UP000321750">
    <property type="component" value="Unassembled WGS sequence"/>
</dbReference>
<comment type="caution">
    <text evidence="2">The sequence shown here is derived from an EMBL/GenBank/DDBJ whole genome shotgun (WGS) entry which is preliminary data.</text>
</comment>
<sequence>MTRVLLIGYAPDAVDFSDPALPPGMNANKIAAGIEVGSSRCAIGDGTPNSAPSGPIMRSPR</sequence>
<organism evidence="2 3">
    <name type="scientific">Methylobacterium gnaphalii</name>
    <dbReference type="NCBI Taxonomy" id="1010610"/>
    <lineage>
        <taxon>Bacteria</taxon>
        <taxon>Pseudomonadati</taxon>
        <taxon>Pseudomonadota</taxon>
        <taxon>Alphaproteobacteria</taxon>
        <taxon>Hyphomicrobiales</taxon>
        <taxon>Methylobacteriaceae</taxon>
        <taxon>Methylobacterium</taxon>
    </lineage>
</organism>
<protein>
    <submittedName>
        <fullName evidence="2">Uncharacterized protein</fullName>
    </submittedName>
</protein>
<reference evidence="2 3" key="1">
    <citation type="submission" date="2019-07" db="EMBL/GenBank/DDBJ databases">
        <title>Whole genome shotgun sequence of Methylobacterium gnaphalii NBRC 107716.</title>
        <authorList>
            <person name="Hosoyama A."/>
            <person name="Uohara A."/>
            <person name="Ohji S."/>
            <person name="Ichikawa N."/>
        </authorList>
    </citation>
    <scope>NUCLEOTIDE SEQUENCE [LARGE SCALE GENOMIC DNA]</scope>
    <source>
        <strain evidence="2 3">NBRC 107716</strain>
    </source>
</reference>
<gene>
    <name evidence="2" type="ORF">MGN01_02210</name>
</gene>